<dbReference type="AlphaFoldDB" id="A0A833PBY2"/>
<evidence type="ECO:0000313" key="2">
    <source>
        <dbReference type="EMBL" id="KAF1024554.1"/>
    </source>
</evidence>
<keyword evidence="1" id="KW-0175">Coiled coil</keyword>
<dbReference type="Gene3D" id="1.20.5.1230">
    <property type="entry name" value="Apolipoprotein A-I"/>
    <property type="match status" value="1"/>
</dbReference>
<evidence type="ECO:0000313" key="3">
    <source>
        <dbReference type="Proteomes" id="UP000490535"/>
    </source>
</evidence>
<protein>
    <recommendedName>
        <fullName evidence="4">Apolipoprotein A1/A4/E domain</fullName>
    </recommendedName>
</protein>
<gene>
    <name evidence="2" type="ORF">GAK29_02479</name>
</gene>
<accession>A0A833PBY2</accession>
<name>A0A833PBY2_ACIBZ</name>
<evidence type="ECO:0000256" key="1">
    <source>
        <dbReference type="SAM" id="Coils"/>
    </source>
</evidence>
<reference evidence="3" key="1">
    <citation type="journal article" date="2020" name="MBio">
        <title>Horizontal gene transfer to a defensive symbiont with a reduced genome amongst a multipartite beetle microbiome.</title>
        <authorList>
            <person name="Waterworth S.C."/>
            <person name="Florez L.V."/>
            <person name="Rees E.R."/>
            <person name="Hertweck C."/>
            <person name="Kaltenpoth M."/>
            <person name="Kwan J.C."/>
        </authorList>
    </citation>
    <scope>NUCLEOTIDE SEQUENCE [LARGE SCALE GENOMIC DNA]</scope>
</reference>
<dbReference type="EMBL" id="WNDP01000058">
    <property type="protein sequence ID" value="KAF1024554.1"/>
    <property type="molecule type" value="Genomic_DNA"/>
</dbReference>
<evidence type="ECO:0008006" key="4">
    <source>
        <dbReference type="Google" id="ProtNLM"/>
    </source>
</evidence>
<organism evidence="2 3">
    <name type="scientific">Acinetobacter bereziniae</name>
    <name type="common">Acinetobacter genomosp. 10</name>
    <dbReference type="NCBI Taxonomy" id="106648"/>
    <lineage>
        <taxon>Bacteria</taxon>
        <taxon>Pseudomonadati</taxon>
        <taxon>Pseudomonadota</taxon>
        <taxon>Gammaproteobacteria</taxon>
        <taxon>Moraxellales</taxon>
        <taxon>Moraxellaceae</taxon>
        <taxon>Acinetobacter</taxon>
    </lineage>
</organism>
<comment type="caution">
    <text evidence="2">The sequence shown here is derived from an EMBL/GenBank/DDBJ whole genome shotgun (WGS) entry which is preliminary data.</text>
</comment>
<sequence>MMTISKESVTEKVTKDTAALKEVVVETADNLEKLGKDAQQTVTQAVADTKTKLEAETEQLNEQVQDQVQNFKQDLVQRLDVIKTQFSTSQKDLVELADFLKSELNLLVKELTEVGKELREDVSQISSKHKVQLTETLKRSKEHTLEVWNKVTTKQ</sequence>
<feature type="coiled-coil region" evidence="1">
    <location>
        <begin position="46"/>
        <end position="74"/>
    </location>
</feature>
<dbReference type="SUPFAM" id="SSF58113">
    <property type="entry name" value="Apolipoprotein A-I"/>
    <property type="match status" value="1"/>
</dbReference>
<dbReference type="Proteomes" id="UP000490535">
    <property type="component" value="Unassembled WGS sequence"/>
</dbReference>
<proteinExistence type="predicted"/>